<protein>
    <submittedName>
        <fullName evidence="3">Uncharacterized protein</fullName>
    </submittedName>
</protein>
<name>A0A0D3K0H5_EMIH1</name>
<dbReference type="GO" id="GO:0034080">
    <property type="term" value="P:CENP-A containing chromatin assembly"/>
    <property type="evidence" value="ECO:0007669"/>
    <property type="project" value="TreeGrafter"/>
</dbReference>
<dbReference type="PANTHER" id="PTHR15081:SF1">
    <property type="entry name" value="NUCLEAR AUTOANTIGENIC SPERM PROTEIN"/>
    <property type="match status" value="1"/>
</dbReference>
<keyword evidence="2" id="KW-0802">TPR repeat</keyword>
<dbReference type="AlphaFoldDB" id="A0A0D3K0H5"/>
<dbReference type="PANTHER" id="PTHR15081">
    <property type="entry name" value="NUCLEAR AUTOANTIGENIC SPERM PROTEIN NASP -RELATED"/>
    <property type="match status" value="1"/>
</dbReference>
<keyword evidence="1" id="KW-0677">Repeat</keyword>
<organism evidence="3 4">
    <name type="scientific">Emiliania huxleyi (strain CCMP1516)</name>
    <dbReference type="NCBI Taxonomy" id="280463"/>
    <lineage>
        <taxon>Eukaryota</taxon>
        <taxon>Haptista</taxon>
        <taxon>Haptophyta</taxon>
        <taxon>Prymnesiophyceae</taxon>
        <taxon>Isochrysidales</taxon>
        <taxon>Noelaerhabdaceae</taxon>
        <taxon>Emiliania</taxon>
    </lineage>
</organism>
<dbReference type="EnsemblProtists" id="EOD29260">
    <property type="protein sequence ID" value="EOD29260"/>
    <property type="gene ID" value="EMIHUDRAFT_203838"/>
</dbReference>
<dbReference type="PaxDb" id="2903-EOD29260"/>
<sequence length="429" mass="46114">MLSLRLRLPNGPSTALTLSSGFPPAPLVLNDSDPIRGTLRNMDTVVVAVGASGGGGGGKKRAAAALQLSSEDGIGSSLLDAVSGRGGDDPAAAFLKAASQSALAHHVAEVTATERYHAALGGHFEIEVLESRRLDGEPTEAVATYKVGRKTKREPFGLLALPELRGVVLAVLEQLQTDQSSASVELLKPFKMAHVSPRVFWNMGWEARGRRAMLREGEYDYACSCLNRALGLRIEAASGDHSSPSLAEPWYLHGSALLRRAQAMLPETVGAADGTVELDKAELDEALEAAREGRTLAQEAELVIEAAWEALEMSAALHARQEGHELQCAEAHERLGDASLQNEQPERALQEYCQARDLLCTLREGGTLPPHDRRLADVEFYLGVTNLQLGALDEAKAHYRQAAATLRLRRATLLRARRIEELVGHVGGV</sequence>
<dbReference type="HOGENOM" id="CLU_640040_0_0_1"/>
<dbReference type="InterPro" id="IPR051730">
    <property type="entry name" value="NASP-like"/>
</dbReference>
<evidence type="ECO:0000313" key="4">
    <source>
        <dbReference type="Proteomes" id="UP000013827"/>
    </source>
</evidence>
<dbReference type="Proteomes" id="UP000013827">
    <property type="component" value="Unassembled WGS sequence"/>
</dbReference>
<dbReference type="STRING" id="2903.R1ERK4"/>
<dbReference type="SUPFAM" id="SSF48452">
    <property type="entry name" value="TPR-like"/>
    <property type="match status" value="1"/>
</dbReference>
<evidence type="ECO:0000313" key="3">
    <source>
        <dbReference type="EnsemblProtists" id="EOD29260"/>
    </source>
</evidence>
<dbReference type="KEGG" id="ehx:EMIHUDRAFT_203838"/>
<proteinExistence type="predicted"/>
<evidence type="ECO:0000256" key="1">
    <source>
        <dbReference type="ARBA" id="ARBA00022737"/>
    </source>
</evidence>
<dbReference type="GO" id="GO:0042393">
    <property type="term" value="F:histone binding"/>
    <property type="evidence" value="ECO:0007669"/>
    <property type="project" value="TreeGrafter"/>
</dbReference>
<dbReference type="InterPro" id="IPR011990">
    <property type="entry name" value="TPR-like_helical_dom_sf"/>
</dbReference>
<dbReference type="GeneID" id="19046609"/>
<reference evidence="3" key="2">
    <citation type="submission" date="2024-10" db="UniProtKB">
        <authorList>
            <consortium name="EnsemblProtists"/>
        </authorList>
    </citation>
    <scope>IDENTIFICATION</scope>
</reference>
<keyword evidence="4" id="KW-1185">Reference proteome</keyword>
<reference evidence="4" key="1">
    <citation type="journal article" date="2013" name="Nature">
        <title>Pan genome of the phytoplankton Emiliania underpins its global distribution.</title>
        <authorList>
            <person name="Read B.A."/>
            <person name="Kegel J."/>
            <person name="Klute M.J."/>
            <person name="Kuo A."/>
            <person name="Lefebvre S.C."/>
            <person name="Maumus F."/>
            <person name="Mayer C."/>
            <person name="Miller J."/>
            <person name="Monier A."/>
            <person name="Salamov A."/>
            <person name="Young J."/>
            <person name="Aguilar M."/>
            <person name="Claverie J.M."/>
            <person name="Frickenhaus S."/>
            <person name="Gonzalez K."/>
            <person name="Herman E.K."/>
            <person name="Lin Y.C."/>
            <person name="Napier J."/>
            <person name="Ogata H."/>
            <person name="Sarno A.F."/>
            <person name="Shmutz J."/>
            <person name="Schroeder D."/>
            <person name="de Vargas C."/>
            <person name="Verret F."/>
            <person name="von Dassow P."/>
            <person name="Valentin K."/>
            <person name="Van de Peer Y."/>
            <person name="Wheeler G."/>
            <person name="Dacks J.B."/>
            <person name="Delwiche C.F."/>
            <person name="Dyhrman S.T."/>
            <person name="Glockner G."/>
            <person name="John U."/>
            <person name="Richards T."/>
            <person name="Worden A.Z."/>
            <person name="Zhang X."/>
            <person name="Grigoriev I.V."/>
            <person name="Allen A.E."/>
            <person name="Bidle K."/>
            <person name="Borodovsky M."/>
            <person name="Bowler C."/>
            <person name="Brownlee C."/>
            <person name="Cock J.M."/>
            <person name="Elias M."/>
            <person name="Gladyshev V.N."/>
            <person name="Groth M."/>
            <person name="Guda C."/>
            <person name="Hadaegh A."/>
            <person name="Iglesias-Rodriguez M.D."/>
            <person name="Jenkins J."/>
            <person name="Jones B.M."/>
            <person name="Lawson T."/>
            <person name="Leese F."/>
            <person name="Lindquist E."/>
            <person name="Lobanov A."/>
            <person name="Lomsadze A."/>
            <person name="Malik S.B."/>
            <person name="Marsh M.E."/>
            <person name="Mackinder L."/>
            <person name="Mock T."/>
            <person name="Mueller-Roeber B."/>
            <person name="Pagarete A."/>
            <person name="Parker M."/>
            <person name="Probert I."/>
            <person name="Quesneville H."/>
            <person name="Raines C."/>
            <person name="Rensing S.A."/>
            <person name="Riano-Pachon D.M."/>
            <person name="Richier S."/>
            <person name="Rokitta S."/>
            <person name="Shiraiwa Y."/>
            <person name="Soanes D.M."/>
            <person name="van der Giezen M."/>
            <person name="Wahlund T.M."/>
            <person name="Williams B."/>
            <person name="Wilson W."/>
            <person name="Wolfe G."/>
            <person name="Wurch L.L."/>
        </authorList>
    </citation>
    <scope>NUCLEOTIDE SEQUENCE</scope>
</reference>
<accession>A0A0D3K0H5</accession>
<dbReference type="GO" id="GO:0005654">
    <property type="term" value="C:nucleoplasm"/>
    <property type="evidence" value="ECO:0007669"/>
    <property type="project" value="TreeGrafter"/>
</dbReference>
<dbReference type="GO" id="GO:0006335">
    <property type="term" value="P:DNA replication-dependent chromatin assembly"/>
    <property type="evidence" value="ECO:0007669"/>
    <property type="project" value="TreeGrafter"/>
</dbReference>
<evidence type="ECO:0000256" key="2">
    <source>
        <dbReference type="ARBA" id="ARBA00022803"/>
    </source>
</evidence>
<dbReference type="RefSeq" id="XP_005781689.1">
    <property type="nucleotide sequence ID" value="XM_005781632.1"/>
</dbReference>
<dbReference type="Gene3D" id="1.25.40.10">
    <property type="entry name" value="Tetratricopeptide repeat domain"/>
    <property type="match status" value="1"/>
</dbReference>